<accession>A0ABR2YD11</accession>
<evidence type="ECO:0000256" key="1">
    <source>
        <dbReference type="ARBA" id="ARBA00004123"/>
    </source>
</evidence>
<dbReference type="InterPro" id="IPR001357">
    <property type="entry name" value="BRCT_dom"/>
</dbReference>
<comment type="subcellular location">
    <subcellularLocation>
        <location evidence="1">Nucleus</location>
    </subcellularLocation>
</comment>
<proteinExistence type="predicted"/>
<protein>
    <recommendedName>
        <fullName evidence="10">BZIP domain-containing protein</fullName>
    </recommendedName>
</protein>
<evidence type="ECO:0000256" key="3">
    <source>
        <dbReference type="ARBA" id="ARBA00023242"/>
    </source>
</evidence>
<keyword evidence="9" id="KW-1185">Reference proteome</keyword>
<dbReference type="InterPro" id="IPR036420">
    <property type="entry name" value="BRCT_dom_sf"/>
</dbReference>
<dbReference type="PROSITE" id="PS50217">
    <property type="entry name" value="BZIP"/>
    <property type="match status" value="1"/>
</dbReference>
<evidence type="ECO:0000256" key="5">
    <source>
        <dbReference type="SAM" id="MobiDB-lite"/>
    </source>
</evidence>
<feature type="compositionally biased region" description="Polar residues" evidence="5">
    <location>
        <begin position="303"/>
        <end position="350"/>
    </location>
</feature>
<evidence type="ECO:0000259" key="7">
    <source>
        <dbReference type="PROSITE" id="PS50217"/>
    </source>
</evidence>
<evidence type="ECO:0000259" key="6">
    <source>
        <dbReference type="PROSITE" id="PS50172"/>
    </source>
</evidence>
<dbReference type="PROSITE" id="PS50172">
    <property type="entry name" value="BRCT"/>
    <property type="match status" value="1"/>
</dbReference>
<evidence type="ECO:0000313" key="8">
    <source>
        <dbReference type="EMBL" id="KAK9902647.1"/>
    </source>
</evidence>
<dbReference type="PROSITE" id="PS00036">
    <property type="entry name" value="BZIP_BASIC"/>
    <property type="match status" value="1"/>
</dbReference>
<dbReference type="EMBL" id="JALJOT010000015">
    <property type="protein sequence ID" value="KAK9902647.1"/>
    <property type="molecule type" value="Genomic_DNA"/>
</dbReference>
<dbReference type="Pfam" id="PF00533">
    <property type="entry name" value="BRCT"/>
    <property type="match status" value="1"/>
</dbReference>
<dbReference type="SUPFAM" id="SSF57959">
    <property type="entry name" value="Leucine zipper domain"/>
    <property type="match status" value="1"/>
</dbReference>
<sequence length="862" mass="93625">MKWTSDGSMMEELLKSLTPSTQQPATHNETALVKDASISSSLLALIAQQEEENVAAEGQASRDFHMAENETLPLRSNMNGATAHVKAEESGWLLDRGAPPLDGQVALSGDGGLYSSAGRNLSQGFPAASISSLAVVSTAGSAPNIAAQDVRGMATAGTRSHDLLSIPILPSKLISGHGPSTFHGSPNYIVRRAIPQTQVNLANVSSPNTGFVGPNNSHADLTTQYMAVDGYAISTTGKQETLLNEGLLRSLPQGAMQQQSTSGQQASQSRIVSRPTILDGGLELQQGMCSTSSLPSRLYAGSVQEQHQGLESASLPPSASYQRPSSSHLPYQQPSIGSLHSNGSRKQLSSLDRDTDGNLQIQSLLGHVGRAASAPRERPRPEISELSARPRTPTEQGSDVRTYYAQPGELGSQLAAEYMREAAQTSAHTYMAPPTQCGPPPTYKPAAALDRTTMQMDSQPFGEIGSWGDTHMEDRDAKKQLRKEKNRASAAASRARREAYTASLEEEVAKLKEEKSWLEGQVNAPEHAMPMALPARAPIRFHGRAREELRHLAELLGIDYSGALIRDRTTHLILASEVLQSHEDIPRSQKLESAKTWGIALTRYAWLKDSLAEGKVLNAQKYIMQHSPSPSLSSLRGAHSGAWTPEQLRAANFPLAEQSDHLWSPGQASSGPADEAEQLSGHLIGTHLERQQQSSPGERVSNHSQFIKGSYVPSERLNEQIFLEEGGPMHTTPLSTLCSRICSASGESCTTSEGGDIYIEHGYLFDRQDLEQHPMGRVFLESCQIADTELVDSSGVYHSPATVIEGDFWLTSRRKAQLIEHNRAQGQNSLFFFCEKAWDRKTGRCICVSQHKLRSKQQFVRG</sequence>
<feature type="coiled-coil region" evidence="4">
    <location>
        <begin position="478"/>
        <end position="521"/>
    </location>
</feature>
<dbReference type="SMART" id="SM00338">
    <property type="entry name" value="BRLZ"/>
    <property type="match status" value="1"/>
</dbReference>
<dbReference type="InterPro" id="IPR046347">
    <property type="entry name" value="bZIP_sf"/>
</dbReference>
<organism evidence="8 9">
    <name type="scientific">Coccomyxa subellipsoidea</name>
    <dbReference type="NCBI Taxonomy" id="248742"/>
    <lineage>
        <taxon>Eukaryota</taxon>
        <taxon>Viridiplantae</taxon>
        <taxon>Chlorophyta</taxon>
        <taxon>core chlorophytes</taxon>
        <taxon>Trebouxiophyceae</taxon>
        <taxon>Trebouxiophyceae incertae sedis</taxon>
        <taxon>Coccomyxaceae</taxon>
        <taxon>Coccomyxa</taxon>
    </lineage>
</organism>
<dbReference type="PANTHER" id="PTHR22952:SF175">
    <property type="entry name" value="PROTEIN ABSCISIC ACID-INSENSITIVE 5"/>
    <property type="match status" value="1"/>
</dbReference>
<evidence type="ECO:0000256" key="2">
    <source>
        <dbReference type="ARBA" id="ARBA00023125"/>
    </source>
</evidence>
<evidence type="ECO:0000313" key="9">
    <source>
        <dbReference type="Proteomes" id="UP001491310"/>
    </source>
</evidence>
<name>A0ABR2YD11_9CHLO</name>
<dbReference type="Gene3D" id="1.20.5.170">
    <property type="match status" value="1"/>
</dbReference>
<dbReference type="InterPro" id="IPR004827">
    <property type="entry name" value="bZIP"/>
</dbReference>
<dbReference type="Proteomes" id="UP001491310">
    <property type="component" value="Unassembled WGS sequence"/>
</dbReference>
<comment type="caution">
    <text evidence="8">The sequence shown here is derived from an EMBL/GenBank/DDBJ whole genome shotgun (WGS) entry which is preliminary data.</text>
</comment>
<feature type="region of interest" description="Disordered" evidence="5">
    <location>
        <begin position="367"/>
        <end position="404"/>
    </location>
</feature>
<dbReference type="Pfam" id="PF00170">
    <property type="entry name" value="bZIP_1"/>
    <property type="match status" value="1"/>
</dbReference>
<dbReference type="InterPro" id="IPR043452">
    <property type="entry name" value="BZIP46-like"/>
</dbReference>
<dbReference type="Gene3D" id="3.40.50.10190">
    <property type="entry name" value="BRCT domain"/>
    <property type="match status" value="1"/>
</dbReference>
<dbReference type="PANTHER" id="PTHR22952">
    <property type="entry name" value="CAMP-RESPONSE ELEMENT BINDING PROTEIN-RELATED"/>
    <property type="match status" value="1"/>
</dbReference>
<gene>
    <name evidence="8" type="ORF">WJX75_001252</name>
</gene>
<feature type="region of interest" description="Disordered" evidence="5">
    <location>
        <begin position="301"/>
        <end position="352"/>
    </location>
</feature>
<keyword evidence="3" id="KW-0539">Nucleus</keyword>
<feature type="domain" description="BRCT" evidence="6">
    <location>
        <begin position="546"/>
        <end position="624"/>
    </location>
</feature>
<feature type="domain" description="BZIP" evidence="7">
    <location>
        <begin position="476"/>
        <end position="523"/>
    </location>
</feature>
<reference evidence="8 9" key="1">
    <citation type="journal article" date="2024" name="Nat. Commun.">
        <title>Phylogenomics reveals the evolutionary origins of lichenization in chlorophyte algae.</title>
        <authorList>
            <person name="Puginier C."/>
            <person name="Libourel C."/>
            <person name="Otte J."/>
            <person name="Skaloud P."/>
            <person name="Haon M."/>
            <person name="Grisel S."/>
            <person name="Petersen M."/>
            <person name="Berrin J.G."/>
            <person name="Delaux P.M."/>
            <person name="Dal Grande F."/>
            <person name="Keller J."/>
        </authorList>
    </citation>
    <scope>NUCLEOTIDE SEQUENCE [LARGE SCALE GENOMIC DNA]</scope>
    <source>
        <strain evidence="8 9">SAG 216-7</strain>
    </source>
</reference>
<dbReference type="SUPFAM" id="SSF52113">
    <property type="entry name" value="BRCT domain"/>
    <property type="match status" value="1"/>
</dbReference>
<keyword evidence="4" id="KW-0175">Coiled coil</keyword>
<evidence type="ECO:0000256" key="4">
    <source>
        <dbReference type="SAM" id="Coils"/>
    </source>
</evidence>
<evidence type="ECO:0008006" key="10">
    <source>
        <dbReference type="Google" id="ProtNLM"/>
    </source>
</evidence>
<feature type="region of interest" description="Disordered" evidence="5">
    <location>
        <begin position="426"/>
        <end position="446"/>
    </location>
</feature>
<keyword evidence="2" id="KW-0238">DNA-binding</keyword>